<dbReference type="Pfam" id="PF19777">
    <property type="entry name" value="DUF6263"/>
    <property type="match status" value="1"/>
</dbReference>
<proteinExistence type="predicted"/>
<gene>
    <name evidence="1" type="ORF">HYN48_04140</name>
</gene>
<keyword evidence="2" id="KW-1185">Reference proteome</keyword>
<dbReference type="Proteomes" id="UP000244193">
    <property type="component" value="Chromosome"/>
</dbReference>
<evidence type="ECO:0000313" key="1">
    <source>
        <dbReference type="EMBL" id="AWA29342.1"/>
    </source>
</evidence>
<name>A0A2S0RF49_9FLAO</name>
<sequence>MSAQKVQPKLNLAQGKTYNQNMKIDAEIEQSFAGQNLKMRMMADMQLSYKVNGIENGTFNLEARYRKMTLSMTMPQGNLSFDSEKKDTQDVFSTTLGAIIDKPFTMKMTSAGKVTEVSGIEAVFNAAISQLSQVDDMQKEQIMGQLEQSYGKESISKNMESSFAIYPSKPVAKGDKWTVMTVMAAGTNAQIETVYELADITPEYYLLKGNAKVTPGTAKSNEENEMTNVTGTMVSDLKLNKKTGWVAASTVVQEIKAVVRTEGEELPVSMKNTLTLSDH</sequence>
<dbReference type="InterPro" id="IPR046230">
    <property type="entry name" value="DUF6263"/>
</dbReference>
<reference evidence="1 2" key="1">
    <citation type="submission" date="2018-04" db="EMBL/GenBank/DDBJ databases">
        <title>Genome sequencing of Flavobacterium sp. HYN0048.</title>
        <authorList>
            <person name="Yi H."/>
            <person name="Baek C."/>
        </authorList>
    </citation>
    <scope>NUCLEOTIDE SEQUENCE [LARGE SCALE GENOMIC DNA]</scope>
    <source>
        <strain evidence="1 2">HYN0048</strain>
    </source>
</reference>
<protein>
    <submittedName>
        <fullName evidence="1">Uncharacterized protein</fullName>
    </submittedName>
</protein>
<accession>A0A2S0RF49</accession>
<organism evidence="1 2">
    <name type="scientific">Flavobacterium magnum</name>
    <dbReference type="NCBI Taxonomy" id="2162713"/>
    <lineage>
        <taxon>Bacteria</taxon>
        <taxon>Pseudomonadati</taxon>
        <taxon>Bacteroidota</taxon>
        <taxon>Flavobacteriia</taxon>
        <taxon>Flavobacteriales</taxon>
        <taxon>Flavobacteriaceae</taxon>
        <taxon>Flavobacterium</taxon>
    </lineage>
</organism>
<evidence type="ECO:0000313" key="2">
    <source>
        <dbReference type="Proteomes" id="UP000244193"/>
    </source>
</evidence>
<dbReference type="AlphaFoldDB" id="A0A2S0RF49"/>
<dbReference type="KEGG" id="fmg:HYN48_04140"/>
<dbReference type="EMBL" id="CP028811">
    <property type="protein sequence ID" value="AWA29342.1"/>
    <property type="molecule type" value="Genomic_DNA"/>
</dbReference>